<dbReference type="InterPro" id="IPR038765">
    <property type="entry name" value="Papain-like_cys_pep_sf"/>
</dbReference>
<gene>
    <name evidence="3" type="ORF">A19Y_4193</name>
</gene>
<evidence type="ECO:0000259" key="2">
    <source>
        <dbReference type="SMART" id="SM00645"/>
    </source>
</evidence>
<dbReference type="Pfam" id="PF00112">
    <property type="entry name" value="Peptidase_C1"/>
    <property type="match status" value="1"/>
</dbReference>
<sequence length="897" mass="104480">MMPLNINQLGWLPDYPDSRDMTLNELSENIIKEEESKSQDCTQLQIVRLIEDLIPIPNDHENKKKLESLKQIIRKDQNQISFLQCQSETKVFLYRRTTNYLVKDIQKKLDLIFENCHQYLDLNLEYLEKLSLENGYFGEATHNLMIYFKKIWELPSQSSIVDFDYNFDSELKGIKYYQYSLNTTIYGILDAIYQRIYQEEPNQSLIKFGDFGDKVVVIKEKLEQLNYFPFSEQDNYKESKYFFGYKTDLVIEFFQGFNGLQSDGIVGKVTREQLEKQLEEIPKRGIMYLQKRLSRDFEVPEIKFTGELDSTTKKEINKIINPSDDSDDSDITMESVKKFLIAIIKKAENSKKYCLSQTVVFSDLAQNYNKNDKNFTLLMVEQPISKNIIEIFKKELNLIKSGIEKNDYMIIIPMIYPLIQLIIRNLSDIGIHGQLDHEKMIVQAINLINIILASDQNLPLCNPYNSIENYLQDQQLLNNTDQRAQFLFEFIKGKKSGESEVDLKLIYYFLSQAEKKRLTFLVFITLDQIESIISEIEETKKPNFKQLITKINNSKKNILYQLKNMVENSEEEESNSDFFMENICKNKTILQICDERPKKTLQIPLVPELETHIKTYQDLKIPVYLCLPEFVDLSHWCSPIRNQKPLNSCTAFAAIALIEYFQNKNCDEYTNASVLFLYKVARKLMHRQGDVGASIRETMKAMVLFGIPPEEYWPYEPSKIDEEPSGFCYSYAENYKTIQYFRLDTPGLPASDLLAQIKMTLVAGIPSMFGLTIYSSIYEEFNYKRGYIPVPNKKDQVEGGHAVVAVGYDDHKIIQNSVGALLIRNSWGTNWGERGYGWLPYDYILRGLTSDWWSLLKAKWFETKNFGLGANDWKYDFGVDDGKPSSKDPLPVKPSNK</sequence>
<dbReference type="InterPro" id="IPR036366">
    <property type="entry name" value="PGBDSf"/>
</dbReference>
<dbReference type="Proteomes" id="UP000027395">
    <property type="component" value="Chromosome"/>
</dbReference>
<dbReference type="STRING" id="388467.A19Y_4193"/>
<dbReference type="PATRIC" id="fig|388467.6.peg.4131"/>
<dbReference type="EMBL" id="CM002803">
    <property type="protein sequence ID" value="KEI68884.1"/>
    <property type="molecule type" value="Genomic_DNA"/>
</dbReference>
<evidence type="ECO:0000256" key="1">
    <source>
        <dbReference type="ARBA" id="ARBA00008455"/>
    </source>
</evidence>
<dbReference type="eggNOG" id="COG4870">
    <property type="taxonomic scope" value="Bacteria"/>
</dbReference>
<dbReference type="Gene3D" id="3.90.70.10">
    <property type="entry name" value="Cysteine proteinases"/>
    <property type="match status" value="1"/>
</dbReference>
<dbReference type="InterPro" id="IPR002477">
    <property type="entry name" value="Peptidoglycan-bd-like"/>
</dbReference>
<feature type="domain" description="Peptidase C1A papain C-terminal" evidence="2">
    <location>
        <begin position="627"/>
        <end position="848"/>
    </location>
</feature>
<keyword evidence="3" id="KW-0378">Hydrolase</keyword>
<dbReference type="EC" id="3.4.22.-" evidence="3"/>
<name>A0A073CKT2_PLAA1</name>
<proteinExistence type="inferred from homology"/>
<keyword evidence="3" id="KW-0645">Protease</keyword>
<dbReference type="GO" id="GO:0006508">
    <property type="term" value="P:proteolysis"/>
    <property type="evidence" value="ECO:0007669"/>
    <property type="project" value="UniProtKB-KW"/>
</dbReference>
<dbReference type="SUPFAM" id="SSF54001">
    <property type="entry name" value="Cysteine proteinases"/>
    <property type="match status" value="1"/>
</dbReference>
<comment type="similarity">
    <text evidence="1">Belongs to the peptidase C1 family.</text>
</comment>
<dbReference type="PANTHER" id="PTHR12411">
    <property type="entry name" value="CYSTEINE PROTEASE FAMILY C1-RELATED"/>
    <property type="match status" value="1"/>
</dbReference>
<evidence type="ECO:0000313" key="4">
    <source>
        <dbReference type="Proteomes" id="UP000027395"/>
    </source>
</evidence>
<organism evidence="3 4">
    <name type="scientific">Planktothrix agardhii (strain NIVA-CYA 126/8)</name>
    <dbReference type="NCBI Taxonomy" id="388467"/>
    <lineage>
        <taxon>Bacteria</taxon>
        <taxon>Bacillati</taxon>
        <taxon>Cyanobacteriota</taxon>
        <taxon>Cyanophyceae</taxon>
        <taxon>Oscillatoriophycideae</taxon>
        <taxon>Oscillatoriales</taxon>
        <taxon>Microcoleaceae</taxon>
        <taxon>Planktothrix</taxon>
    </lineage>
</organism>
<dbReference type="AlphaFoldDB" id="A0A073CKT2"/>
<reference evidence="3 4" key="1">
    <citation type="journal article" date="2014" name="Appl. Environ. Microbiol.">
        <title>Elucidation of insertion elements encoded on plasmids and in vitro construction of shuttle vectors from the toxic cyanobacterium Planktothrix.</title>
        <authorList>
            <person name="Christiansen G."/>
            <person name="Goesmann A."/>
            <person name="Kurmayer R."/>
        </authorList>
    </citation>
    <scope>NUCLEOTIDE SEQUENCE [LARGE SCALE GENOMIC DNA]</scope>
    <source>
        <strain evidence="3 4">NIVA-CYA 126/8</strain>
    </source>
</reference>
<accession>A0A073CKT2</accession>
<dbReference type="HOGENOM" id="CLU_322591_0_0_3"/>
<dbReference type="SUPFAM" id="SSF47090">
    <property type="entry name" value="PGBD-like"/>
    <property type="match status" value="1"/>
</dbReference>
<dbReference type="GO" id="GO:0008234">
    <property type="term" value="F:cysteine-type peptidase activity"/>
    <property type="evidence" value="ECO:0007669"/>
    <property type="project" value="InterPro"/>
</dbReference>
<evidence type="ECO:0000313" key="3">
    <source>
        <dbReference type="EMBL" id="KEI68884.1"/>
    </source>
</evidence>
<dbReference type="PROSITE" id="PS00639">
    <property type="entry name" value="THIOL_PROTEASE_HIS"/>
    <property type="match status" value="1"/>
</dbReference>
<dbReference type="InterPro" id="IPR025660">
    <property type="entry name" value="Pept_his_AS"/>
</dbReference>
<dbReference type="InterPro" id="IPR000668">
    <property type="entry name" value="Peptidase_C1A_C"/>
</dbReference>
<dbReference type="InterPro" id="IPR013128">
    <property type="entry name" value="Peptidase_C1A"/>
</dbReference>
<protein>
    <submittedName>
        <fullName evidence="3">Cysteine protease</fullName>
        <ecNumber evidence="3">3.4.22.-</ecNumber>
    </submittedName>
</protein>
<keyword evidence="4" id="KW-1185">Reference proteome</keyword>
<dbReference type="CDD" id="cd02619">
    <property type="entry name" value="Peptidase_C1"/>
    <property type="match status" value="1"/>
</dbReference>
<dbReference type="Gene3D" id="1.10.101.10">
    <property type="entry name" value="PGBD-like superfamily/PGBD"/>
    <property type="match status" value="1"/>
</dbReference>
<dbReference type="Pfam" id="PF01471">
    <property type="entry name" value="PG_binding_1"/>
    <property type="match status" value="1"/>
</dbReference>
<dbReference type="SMART" id="SM00645">
    <property type="entry name" value="Pept_C1"/>
    <property type="match status" value="1"/>
</dbReference>
<dbReference type="InterPro" id="IPR036365">
    <property type="entry name" value="PGBD-like_sf"/>
</dbReference>